<keyword evidence="3" id="KW-0234">DNA repair</keyword>
<keyword evidence="3" id="KW-0235">DNA replication</keyword>
<dbReference type="InterPro" id="IPR012340">
    <property type="entry name" value="NA-bd_OB-fold"/>
</dbReference>
<evidence type="ECO:0000256" key="2">
    <source>
        <dbReference type="ARBA" id="ARBA00023172"/>
    </source>
</evidence>
<name>A0A1G9H197_9HYPH</name>
<dbReference type="PROSITE" id="PS50935">
    <property type="entry name" value="SSB"/>
    <property type="match status" value="1"/>
</dbReference>
<gene>
    <name evidence="6" type="ORF">SAMN05428953_12626</name>
</gene>
<dbReference type="RefSeq" id="WP_091599661.1">
    <property type="nucleotide sequence ID" value="NZ_FNEE01000026.1"/>
</dbReference>
<dbReference type="Pfam" id="PF00436">
    <property type="entry name" value="SSB"/>
    <property type="match status" value="1"/>
</dbReference>
<dbReference type="GO" id="GO:0006260">
    <property type="term" value="P:DNA replication"/>
    <property type="evidence" value="ECO:0007669"/>
    <property type="project" value="UniProtKB-UniRule"/>
</dbReference>
<dbReference type="HAMAP" id="MF_00984">
    <property type="entry name" value="SSB"/>
    <property type="match status" value="1"/>
</dbReference>
<keyword evidence="1 3" id="KW-0238">DNA-binding</keyword>
<reference evidence="7" key="1">
    <citation type="submission" date="2016-10" db="EMBL/GenBank/DDBJ databases">
        <authorList>
            <person name="Varghese N."/>
            <person name="Submissions S."/>
        </authorList>
    </citation>
    <scope>NUCLEOTIDE SEQUENCE [LARGE SCALE GENOMIC DNA]</scope>
    <source>
        <strain evidence="7">CGMCC 1.11022</strain>
    </source>
</reference>
<dbReference type="CDD" id="cd04496">
    <property type="entry name" value="SSB_OBF"/>
    <property type="match status" value="1"/>
</dbReference>
<dbReference type="InterPro" id="IPR000424">
    <property type="entry name" value="Primosome_PriB/ssb"/>
</dbReference>
<accession>A0A1G9H197</accession>
<dbReference type="Gene3D" id="2.40.50.140">
    <property type="entry name" value="Nucleic acid-binding proteins"/>
    <property type="match status" value="1"/>
</dbReference>
<evidence type="ECO:0000313" key="6">
    <source>
        <dbReference type="EMBL" id="SDL06313.1"/>
    </source>
</evidence>
<dbReference type="NCBIfam" id="TIGR00621">
    <property type="entry name" value="ssb"/>
    <property type="match status" value="1"/>
</dbReference>
<dbReference type="SUPFAM" id="SSF50249">
    <property type="entry name" value="Nucleic acid-binding proteins"/>
    <property type="match status" value="1"/>
</dbReference>
<protein>
    <recommendedName>
        <fullName evidence="3 4">Single-stranded DNA-binding protein</fullName>
        <shortName evidence="3">SSB</shortName>
    </recommendedName>
</protein>
<dbReference type="InterPro" id="IPR011344">
    <property type="entry name" value="ssDNA-bd"/>
</dbReference>
<comment type="caution">
    <text evidence="3">Lacks conserved residue(s) required for the propagation of feature annotation.</text>
</comment>
<dbReference type="GO" id="GO:0003697">
    <property type="term" value="F:single-stranded DNA binding"/>
    <property type="evidence" value="ECO:0007669"/>
    <property type="project" value="UniProtKB-UniRule"/>
</dbReference>
<keyword evidence="7" id="KW-1185">Reference proteome</keyword>
<evidence type="ECO:0000256" key="4">
    <source>
        <dbReference type="RuleBase" id="RU000524"/>
    </source>
</evidence>
<dbReference type="PANTHER" id="PTHR10302:SF27">
    <property type="entry name" value="SINGLE-STRANDED DNA-BINDING PROTEIN"/>
    <property type="match status" value="1"/>
</dbReference>
<sequence>MAGSLNKVTLIGNLGADPDIKNLNSGVSVANFSLATSESWKDKTTGEKKEVTQWHRVVVWNDGLIGVIDKYVKKGSKVYIEGELQTRKWEKDGVDHYATEVVLTGFGGKLILLGDSGGGARSDQNGNADRPGNKSGSYGEQSGGTARNGDGGGASRQSSQRQLDDEIPF</sequence>
<evidence type="ECO:0000256" key="5">
    <source>
        <dbReference type="SAM" id="MobiDB-lite"/>
    </source>
</evidence>
<dbReference type="GO" id="GO:0006310">
    <property type="term" value="P:DNA recombination"/>
    <property type="evidence" value="ECO:0007669"/>
    <property type="project" value="UniProtKB-UniRule"/>
</dbReference>
<keyword evidence="2 3" id="KW-0233">DNA recombination</keyword>
<feature type="region of interest" description="Disordered" evidence="5">
    <location>
        <begin position="117"/>
        <end position="169"/>
    </location>
</feature>
<dbReference type="GO" id="GO:0009295">
    <property type="term" value="C:nucleoid"/>
    <property type="evidence" value="ECO:0007669"/>
    <property type="project" value="TreeGrafter"/>
</dbReference>
<organism evidence="6 7">
    <name type="scientific">Mesorhizobium muleiense</name>
    <dbReference type="NCBI Taxonomy" id="1004279"/>
    <lineage>
        <taxon>Bacteria</taxon>
        <taxon>Pseudomonadati</taxon>
        <taxon>Pseudomonadota</taxon>
        <taxon>Alphaproteobacteria</taxon>
        <taxon>Hyphomicrobiales</taxon>
        <taxon>Phyllobacteriaceae</taxon>
        <taxon>Mesorhizobium</taxon>
    </lineage>
</organism>
<evidence type="ECO:0000256" key="3">
    <source>
        <dbReference type="HAMAP-Rule" id="MF_00984"/>
    </source>
</evidence>
<dbReference type="Proteomes" id="UP000198894">
    <property type="component" value="Unassembled WGS sequence"/>
</dbReference>
<dbReference type="PANTHER" id="PTHR10302">
    <property type="entry name" value="SINGLE-STRANDED DNA-BINDING PROTEIN"/>
    <property type="match status" value="1"/>
</dbReference>
<comment type="subunit">
    <text evidence="3">Homotetramer.</text>
</comment>
<feature type="short sequence motif" description="Important for interaction with partner proteins" evidence="3">
    <location>
        <begin position="164"/>
        <end position="169"/>
    </location>
</feature>
<evidence type="ECO:0000256" key="1">
    <source>
        <dbReference type="ARBA" id="ARBA00023125"/>
    </source>
</evidence>
<dbReference type="EMBL" id="FNEE01000026">
    <property type="protein sequence ID" value="SDL06313.1"/>
    <property type="molecule type" value="Genomic_DNA"/>
</dbReference>
<evidence type="ECO:0000313" key="7">
    <source>
        <dbReference type="Proteomes" id="UP000198894"/>
    </source>
</evidence>
<proteinExistence type="inferred from homology"/>
<comment type="function">
    <text evidence="3">Plays an important role in DNA replication, recombination and repair. Binds to ssDNA and to an array of partner proteins to recruit them to their sites of action during DNA metabolism.</text>
</comment>
<dbReference type="AlphaFoldDB" id="A0A1G9H197"/>
<keyword evidence="3" id="KW-0227">DNA damage</keyword>
<dbReference type="GO" id="GO:0006281">
    <property type="term" value="P:DNA repair"/>
    <property type="evidence" value="ECO:0007669"/>
    <property type="project" value="UniProtKB-UniRule"/>
</dbReference>